<organism evidence="11 12">
    <name type="scientific">Terrimonas rubra</name>
    <dbReference type="NCBI Taxonomy" id="1035890"/>
    <lineage>
        <taxon>Bacteria</taxon>
        <taxon>Pseudomonadati</taxon>
        <taxon>Bacteroidota</taxon>
        <taxon>Chitinophagia</taxon>
        <taxon>Chitinophagales</taxon>
        <taxon>Chitinophagaceae</taxon>
        <taxon>Terrimonas</taxon>
    </lineage>
</organism>
<evidence type="ECO:0000256" key="3">
    <source>
        <dbReference type="ARBA" id="ARBA00019010"/>
    </source>
</evidence>
<dbReference type="Pfam" id="PF02367">
    <property type="entry name" value="TsaE"/>
    <property type="match status" value="1"/>
</dbReference>
<keyword evidence="6" id="KW-0479">Metal-binding</keyword>
<comment type="caution">
    <text evidence="11">The sequence shown here is derived from an EMBL/GenBank/DDBJ whole genome shotgun (WGS) entry which is preliminary data.</text>
</comment>
<dbReference type="SUPFAM" id="SSF52540">
    <property type="entry name" value="P-loop containing nucleoside triphosphate hydrolases"/>
    <property type="match status" value="1"/>
</dbReference>
<evidence type="ECO:0000256" key="4">
    <source>
        <dbReference type="ARBA" id="ARBA00022490"/>
    </source>
</evidence>
<keyword evidence="9" id="KW-0460">Magnesium</keyword>
<keyword evidence="12" id="KW-1185">Reference proteome</keyword>
<name>A0ABW6A2Q8_9BACT</name>
<comment type="subcellular location">
    <subcellularLocation>
        <location evidence="1">Cytoplasm</location>
    </subcellularLocation>
</comment>
<keyword evidence="4" id="KW-0963">Cytoplasm</keyword>
<proteinExistence type="inferred from homology"/>
<evidence type="ECO:0000256" key="5">
    <source>
        <dbReference type="ARBA" id="ARBA00022694"/>
    </source>
</evidence>
<keyword evidence="8" id="KW-0067">ATP-binding</keyword>
<dbReference type="PANTHER" id="PTHR33540">
    <property type="entry name" value="TRNA THREONYLCARBAMOYLADENOSINE BIOSYNTHESIS PROTEIN TSAE"/>
    <property type="match status" value="1"/>
</dbReference>
<evidence type="ECO:0000256" key="1">
    <source>
        <dbReference type="ARBA" id="ARBA00004496"/>
    </source>
</evidence>
<evidence type="ECO:0000256" key="7">
    <source>
        <dbReference type="ARBA" id="ARBA00022741"/>
    </source>
</evidence>
<dbReference type="InterPro" id="IPR003442">
    <property type="entry name" value="T6A_TsaE"/>
</dbReference>
<dbReference type="InterPro" id="IPR027417">
    <property type="entry name" value="P-loop_NTPase"/>
</dbReference>
<accession>A0ABW6A2Q8</accession>
<evidence type="ECO:0000313" key="12">
    <source>
        <dbReference type="Proteomes" id="UP001597511"/>
    </source>
</evidence>
<dbReference type="RefSeq" id="WP_386094392.1">
    <property type="nucleotide sequence ID" value="NZ_JBHUOZ010000001.1"/>
</dbReference>
<evidence type="ECO:0000313" key="11">
    <source>
        <dbReference type="EMBL" id="MFD2918377.1"/>
    </source>
</evidence>
<gene>
    <name evidence="11" type="primary">tsaE</name>
    <name evidence="11" type="ORF">ACFS6H_01570</name>
</gene>
<evidence type="ECO:0000256" key="8">
    <source>
        <dbReference type="ARBA" id="ARBA00022840"/>
    </source>
</evidence>
<dbReference type="Gene3D" id="3.40.50.300">
    <property type="entry name" value="P-loop containing nucleotide triphosphate hydrolases"/>
    <property type="match status" value="1"/>
</dbReference>
<dbReference type="Proteomes" id="UP001597511">
    <property type="component" value="Unassembled WGS sequence"/>
</dbReference>
<dbReference type="NCBIfam" id="TIGR00150">
    <property type="entry name" value="T6A_YjeE"/>
    <property type="match status" value="1"/>
</dbReference>
<reference evidence="12" key="1">
    <citation type="journal article" date="2019" name="Int. J. Syst. Evol. Microbiol.">
        <title>The Global Catalogue of Microorganisms (GCM) 10K type strain sequencing project: providing services to taxonomists for standard genome sequencing and annotation.</title>
        <authorList>
            <consortium name="The Broad Institute Genomics Platform"/>
            <consortium name="The Broad Institute Genome Sequencing Center for Infectious Disease"/>
            <person name="Wu L."/>
            <person name="Ma J."/>
        </authorList>
    </citation>
    <scope>NUCLEOTIDE SEQUENCE [LARGE SCALE GENOMIC DNA]</scope>
    <source>
        <strain evidence="12">KCTC 23299</strain>
    </source>
</reference>
<comment type="similarity">
    <text evidence="2">Belongs to the TsaE family.</text>
</comment>
<evidence type="ECO:0000256" key="9">
    <source>
        <dbReference type="ARBA" id="ARBA00022842"/>
    </source>
</evidence>
<keyword evidence="7" id="KW-0547">Nucleotide-binding</keyword>
<protein>
    <recommendedName>
        <fullName evidence="3">tRNA threonylcarbamoyladenosine biosynthesis protein TsaE</fullName>
    </recommendedName>
    <alternativeName>
        <fullName evidence="10">t(6)A37 threonylcarbamoyladenosine biosynthesis protein TsaE</fullName>
    </alternativeName>
</protein>
<keyword evidence="5" id="KW-0819">tRNA processing</keyword>
<evidence type="ECO:0000256" key="10">
    <source>
        <dbReference type="ARBA" id="ARBA00032441"/>
    </source>
</evidence>
<sequence length="141" mass="15753">MIFEFTLQNIQQAAAQFWSLAGDAKIFAFHAPMGTGKTTFIQQLCIAKGVQSVVSSPTFSIINEYVYDCNGTKRAIFHMDLYRLRDEAEAIQAGVEDTLYSGYICLVEWPEKAPALFPPGTVHVHLERINADTCRCSITQN</sequence>
<dbReference type="EMBL" id="JBHUOZ010000001">
    <property type="protein sequence ID" value="MFD2918377.1"/>
    <property type="molecule type" value="Genomic_DNA"/>
</dbReference>
<evidence type="ECO:0000256" key="2">
    <source>
        <dbReference type="ARBA" id="ARBA00007599"/>
    </source>
</evidence>
<dbReference type="PANTHER" id="PTHR33540:SF2">
    <property type="entry name" value="TRNA THREONYLCARBAMOYLADENOSINE BIOSYNTHESIS PROTEIN TSAE"/>
    <property type="match status" value="1"/>
</dbReference>
<evidence type="ECO:0000256" key="6">
    <source>
        <dbReference type="ARBA" id="ARBA00022723"/>
    </source>
</evidence>